<evidence type="ECO:0000256" key="2">
    <source>
        <dbReference type="ARBA" id="ARBA00022679"/>
    </source>
</evidence>
<dbReference type="InterPro" id="IPR000719">
    <property type="entry name" value="Prot_kinase_dom"/>
</dbReference>
<dbReference type="Pfam" id="PF00069">
    <property type="entry name" value="Pkinase"/>
    <property type="match status" value="1"/>
</dbReference>
<dbReference type="GO" id="GO:0004674">
    <property type="term" value="F:protein serine/threonine kinase activity"/>
    <property type="evidence" value="ECO:0007669"/>
    <property type="project" value="UniProtKB-KW"/>
</dbReference>
<reference evidence="7 8" key="1">
    <citation type="journal article" date="2016" name="Nat. Commun.">
        <title>Thousands of microbial genomes shed light on interconnected biogeochemical processes in an aquifer system.</title>
        <authorList>
            <person name="Anantharaman K."/>
            <person name="Brown C.T."/>
            <person name="Hug L.A."/>
            <person name="Sharon I."/>
            <person name="Castelle C.J."/>
            <person name="Probst A.J."/>
            <person name="Thomas B.C."/>
            <person name="Singh A."/>
            <person name="Wilkins M.J."/>
            <person name="Karaoz U."/>
            <person name="Brodie E.L."/>
            <person name="Williams K.H."/>
            <person name="Hubbard S.S."/>
            <person name="Banfield J.F."/>
        </authorList>
    </citation>
    <scope>NUCLEOTIDE SEQUENCE [LARGE SCALE GENOMIC DNA]</scope>
</reference>
<dbReference type="PROSITE" id="PS50011">
    <property type="entry name" value="PROTEIN_KINASE_DOM"/>
    <property type="match status" value="1"/>
</dbReference>
<proteinExistence type="predicted"/>
<dbReference type="Proteomes" id="UP000178040">
    <property type="component" value="Unassembled WGS sequence"/>
</dbReference>
<evidence type="ECO:0000259" key="6">
    <source>
        <dbReference type="PROSITE" id="PS50011"/>
    </source>
</evidence>
<name>A0A1F7IQ79_9BACT</name>
<dbReference type="AlphaFoldDB" id="A0A1F7IQ79"/>
<dbReference type="InterPro" id="IPR011009">
    <property type="entry name" value="Kinase-like_dom_sf"/>
</dbReference>
<evidence type="ECO:0000313" key="8">
    <source>
        <dbReference type="Proteomes" id="UP000178040"/>
    </source>
</evidence>
<comment type="caution">
    <text evidence="7">The sequence shown here is derived from an EMBL/GenBank/DDBJ whole genome shotgun (WGS) entry which is preliminary data.</text>
</comment>
<evidence type="ECO:0000313" key="7">
    <source>
        <dbReference type="EMBL" id="OGK45516.1"/>
    </source>
</evidence>
<dbReference type="PANTHER" id="PTHR43895">
    <property type="entry name" value="CALCIUM/CALMODULIN-DEPENDENT PROTEIN KINASE KINASE-RELATED"/>
    <property type="match status" value="1"/>
</dbReference>
<protein>
    <recommendedName>
        <fullName evidence="6">Protein kinase domain-containing protein</fullName>
    </recommendedName>
</protein>
<dbReference type="GO" id="GO:0005524">
    <property type="term" value="F:ATP binding"/>
    <property type="evidence" value="ECO:0007669"/>
    <property type="project" value="UniProtKB-KW"/>
</dbReference>
<keyword evidence="5" id="KW-0067">ATP-binding</keyword>
<dbReference type="EMBL" id="MGAI01000006">
    <property type="protein sequence ID" value="OGK45516.1"/>
    <property type="molecule type" value="Genomic_DNA"/>
</dbReference>
<feature type="domain" description="Protein kinase" evidence="6">
    <location>
        <begin position="1"/>
        <end position="266"/>
    </location>
</feature>
<evidence type="ECO:0000256" key="3">
    <source>
        <dbReference type="ARBA" id="ARBA00022741"/>
    </source>
</evidence>
<dbReference type="GO" id="GO:0007165">
    <property type="term" value="P:signal transduction"/>
    <property type="evidence" value="ECO:0007669"/>
    <property type="project" value="TreeGrafter"/>
</dbReference>
<dbReference type="PANTHER" id="PTHR43895:SF150">
    <property type="entry name" value="SERINE_THREONINE-PROTEIN KINASE STK11"/>
    <property type="match status" value="1"/>
</dbReference>
<keyword evidence="3" id="KW-0547">Nucleotide-binding</keyword>
<evidence type="ECO:0000256" key="1">
    <source>
        <dbReference type="ARBA" id="ARBA00022527"/>
    </source>
</evidence>
<evidence type="ECO:0000256" key="5">
    <source>
        <dbReference type="ARBA" id="ARBA00022840"/>
    </source>
</evidence>
<dbReference type="SUPFAM" id="SSF56112">
    <property type="entry name" value="Protein kinase-like (PK-like)"/>
    <property type="match status" value="1"/>
</dbReference>
<evidence type="ECO:0000256" key="4">
    <source>
        <dbReference type="ARBA" id="ARBA00022777"/>
    </source>
</evidence>
<dbReference type="Gene3D" id="1.10.510.10">
    <property type="entry name" value="Transferase(Phosphotransferase) domain 1"/>
    <property type="match status" value="1"/>
</dbReference>
<keyword evidence="2" id="KW-0808">Transferase</keyword>
<organism evidence="7 8">
    <name type="scientific">Candidatus Roizmanbacteria bacterium RIFCSPLOWO2_01_FULL_37_16</name>
    <dbReference type="NCBI Taxonomy" id="1802058"/>
    <lineage>
        <taxon>Bacteria</taxon>
        <taxon>Candidatus Roizmaniibacteriota</taxon>
    </lineage>
</organism>
<gene>
    <name evidence="7" type="ORF">A3B40_00675</name>
</gene>
<keyword evidence="1" id="KW-0723">Serine/threonine-protein kinase</keyword>
<dbReference type="SMART" id="SM00220">
    <property type="entry name" value="S_TKc"/>
    <property type="match status" value="1"/>
</dbReference>
<keyword evidence="4" id="KW-0418">Kinase</keyword>
<accession>A0A1F7IQ79</accession>
<sequence>MNKEAGLFDILSAAGILSQLPSRMKGGELYTTTLANHPVLKRVRDPFQFDAEVEALIKLTTAWSSQSLPPFAPLLCFDPLDRSLVLRHVDGIHLKHFYYSEGVKLENQVPVALRLIAAVEFINSQGVAHLDLHGENILVSTTGNVFLTDFGLSAIGEDINIVRQKKTRSKKYRYWKPPETVTEMEFNGALADRYSLASQLICLFFNPVFFELNQSMTLGDQISLLQKLNPNIPDEVTNLLITNMRKDPEERTNLLDKLKDTIQILIKN</sequence>